<proteinExistence type="predicted"/>
<accession>A0ABS8VSQ4</accession>
<protein>
    <submittedName>
        <fullName evidence="2">Uncharacterized protein</fullName>
    </submittedName>
</protein>
<evidence type="ECO:0000256" key="1">
    <source>
        <dbReference type="SAM" id="MobiDB-lite"/>
    </source>
</evidence>
<dbReference type="EMBL" id="JACEIK010005758">
    <property type="protein sequence ID" value="MCE0482158.1"/>
    <property type="molecule type" value="Genomic_DNA"/>
</dbReference>
<evidence type="ECO:0000313" key="3">
    <source>
        <dbReference type="Proteomes" id="UP000823775"/>
    </source>
</evidence>
<dbReference type="Proteomes" id="UP000823775">
    <property type="component" value="Unassembled WGS sequence"/>
</dbReference>
<feature type="region of interest" description="Disordered" evidence="1">
    <location>
        <begin position="1"/>
        <end position="52"/>
    </location>
</feature>
<comment type="caution">
    <text evidence="2">The sequence shown here is derived from an EMBL/GenBank/DDBJ whole genome shotgun (WGS) entry which is preliminary data.</text>
</comment>
<name>A0ABS8VSQ4_DATST</name>
<keyword evidence="3" id="KW-1185">Reference proteome</keyword>
<evidence type="ECO:0000313" key="2">
    <source>
        <dbReference type="EMBL" id="MCE0482158.1"/>
    </source>
</evidence>
<sequence>MGKKRASSSASRLKAPIRLGSGYGSTPGGSRARVHQTKAQTRAHANPQPEVVNGSQHRVVALDYEIVECVRGIGA</sequence>
<organism evidence="2 3">
    <name type="scientific">Datura stramonium</name>
    <name type="common">Jimsonweed</name>
    <name type="synonym">Common thornapple</name>
    <dbReference type="NCBI Taxonomy" id="4076"/>
    <lineage>
        <taxon>Eukaryota</taxon>
        <taxon>Viridiplantae</taxon>
        <taxon>Streptophyta</taxon>
        <taxon>Embryophyta</taxon>
        <taxon>Tracheophyta</taxon>
        <taxon>Spermatophyta</taxon>
        <taxon>Magnoliopsida</taxon>
        <taxon>eudicotyledons</taxon>
        <taxon>Gunneridae</taxon>
        <taxon>Pentapetalae</taxon>
        <taxon>asterids</taxon>
        <taxon>lamiids</taxon>
        <taxon>Solanales</taxon>
        <taxon>Solanaceae</taxon>
        <taxon>Solanoideae</taxon>
        <taxon>Datureae</taxon>
        <taxon>Datura</taxon>
    </lineage>
</organism>
<gene>
    <name evidence="2" type="ORF">HAX54_040605</name>
</gene>
<reference evidence="2 3" key="1">
    <citation type="journal article" date="2021" name="BMC Genomics">
        <title>Datura genome reveals duplications of psychoactive alkaloid biosynthetic genes and high mutation rate following tissue culture.</title>
        <authorList>
            <person name="Rajewski A."/>
            <person name="Carter-House D."/>
            <person name="Stajich J."/>
            <person name="Litt A."/>
        </authorList>
    </citation>
    <scope>NUCLEOTIDE SEQUENCE [LARGE SCALE GENOMIC DNA]</scope>
    <source>
        <strain evidence="2">AR-01</strain>
    </source>
</reference>